<dbReference type="PATRIC" id="fig|1630135.4.peg.1762"/>
<dbReference type="PROSITE" id="PS51459">
    <property type="entry name" value="FIDO"/>
    <property type="match status" value="1"/>
</dbReference>
<dbReference type="AlphaFoldDB" id="A0A1B0ZJW5"/>
<dbReference type="InterPro" id="IPR040198">
    <property type="entry name" value="Fido_containing"/>
</dbReference>
<reference evidence="4 5" key="1">
    <citation type="submission" date="2015-06" db="EMBL/GenBank/DDBJ databases">
        <title>Investigation of pathophysiology for high-risk pregnancy and development of treatment modality based on it.</title>
        <authorList>
            <person name="Kim B.-C."/>
            <person name="Lim S."/>
        </authorList>
    </citation>
    <scope>NUCLEOTIDE SEQUENCE [LARGE SCALE GENOMIC DNA]</scope>
    <source>
        <strain evidence="4 5">AD1-86</strain>
    </source>
</reference>
<dbReference type="EMBL" id="CP012117">
    <property type="protein sequence ID" value="ANP28314.1"/>
    <property type="molecule type" value="Genomic_DNA"/>
</dbReference>
<feature type="domain" description="Fido" evidence="3">
    <location>
        <begin position="123"/>
        <end position="265"/>
    </location>
</feature>
<dbReference type="InterPro" id="IPR003812">
    <property type="entry name" value="Fido"/>
</dbReference>
<keyword evidence="2" id="KW-0067">ATP-binding</keyword>
<sequence length="376" mass="40182">MTSRRARERGTGTYFVTSPARISTLTLNLPSGLAAHIADAENALASFDEHSSATFGSLGQPLGPMSSILLRSESASSSQIENLTVGARQLALAVLNENTSSHASLVLGNVRSMEAALSLAESLDVDALLEMNAALLPDGGGLRESLVWVGSSSFSPVGAAHVAPHASAVPEALDDLIAFARRTDMPVLLQAAIAHAQFETIHPFIDGNGRVGRALVHAMLAHHGLVTSTTVPISGGLLRNTKRYFDALTAYREGNAAPIIECFADAALVSARDGRELADRLSHIARDAENTLRNAGVRRHSYAYPLVQVLVGQPVVNTVFVREKLGVNTSVAQRAITTLTELDILTERTGRKRGRVWHCTAIIDALEEYAERSRRT</sequence>
<dbReference type="STRING" id="1630135.DAD186_17640"/>
<dbReference type="Proteomes" id="UP000092596">
    <property type="component" value="Chromosome"/>
</dbReference>
<dbReference type="RefSeq" id="WP_065248320.1">
    <property type="nucleotide sequence ID" value="NZ_CP012117.1"/>
</dbReference>
<gene>
    <name evidence="4" type="ORF">DAD186_17640</name>
</gene>
<evidence type="ECO:0000313" key="4">
    <source>
        <dbReference type="EMBL" id="ANP28314.1"/>
    </source>
</evidence>
<dbReference type="SUPFAM" id="SSF140931">
    <property type="entry name" value="Fic-like"/>
    <property type="match status" value="1"/>
</dbReference>
<proteinExistence type="predicted"/>
<dbReference type="Gene3D" id="1.10.3290.10">
    <property type="entry name" value="Fido-like domain"/>
    <property type="match status" value="1"/>
</dbReference>
<name>A0A1B0ZJW5_9MICO</name>
<dbReference type="InterPro" id="IPR036597">
    <property type="entry name" value="Fido-like_dom_sf"/>
</dbReference>
<feature type="binding site" evidence="2">
    <location>
        <begin position="206"/>
        <end position="213"/>
    </location>
    <ligand>
        <name>ATP</name>
        <dbReference type="ChEBI" id="CHEBI:30616"/>
    </ligand>
</feature>
<accession>A0A1B0ZJW5</accession>
<evidence type="ECO:0000256" key="1">
    <source>
        <dbReference type="PIRSR" id="PIRSR640198-1"/>
    </source>
</evidence>
<keyword evidence="2" id="KW-0547">Nucleotide-binding</keyword>
<evidence type="ECO:0000259" key="3">
    <source>
        <dbReference type="PROSITE" id="PS51459"/>
    </source>
</evidence>
<dbReference type="GO" id="GO:0005524">
    <property type="term" value="F:ATP binding"/>
    <property type="evidence" value="ECO:0007669"/>
    <property type="project" value="UniProtKB-KW"/>
</dbReference>
<feature type="active site" evidence="1">
    <location>
        <position position="202"/>
    </location>
</feature>
<evidence type="ECO:0000313" key="5">
    <source>
        <dbReference type="Proteomes" id="UP000092596"/>
    </source>
</evidence>
<dbReference type="PANTHER" id="PTHR13504">
    <property type="entry name" value="FIDO DOMAIN-CONTAINING PROTEIN DDB_G0283145"/>
    <property type="match status" value="1"/>
</dbReference>
<organism evidence="4 5">
    <name type="scientific">Dermabacter vaginalis</name>
    <dbReference type="NCBI Taxonomy" id="1630135"/>
    <lineage>
        <taxon>Bacteria</taxon>
        <taxon>Bacillati</taxon>
        <taxon>Actinomycetota</taxon>
        <taxon>Actinomycetes</taxon>
        <taxon>Micrococcales</taxon>
        <taxon>Dermabacteraceae</taxon>
        <taxon>Dermabacter</taxon>
    </lineage>
</organism>
<evidence type="ECO:0000256" key="2">
    <source>
        <dbReference type="PIRSR" id="PIRSR640198-2"/>
    </source>
</evidence>
<dbReference type="PANTHER" id="PTHR13504:SF38">
    <property type="entry name" value="FIDO DOMAIN-CONTAINING PROTEIN"/>
    <property type="match status" value="1"/>
</dbReference>
<dbReference type="KEGG" id="dva:DAD186_17640"/>
<protein>
    <recommendedName>
        <fullName evidence="3">Fido domain-containing protein</fullName>
    </recommendedName>
</protein>
<dbReference type="Pfam" id="PF02661">
    <property type="entry name" value="Fic"/>
    <property type="match status" value="1"/>
</dbReference>